<dbReference type="VEuPathDB" id="TriTrypDB:TvY486_1116820"/>
<dbReference type="EMBL" id="HE573027">
    <property type="protein sequence ID" value="CCC54198.1"/>
    <property type="molecule type" value="Genomic_DNA"/>
</dbReference>
<name>G0U9B3_TRYVY</name>
<reference evidence="2" key="1">
    <citation type="journal article" date="2012" name="Proc. Natl. Acad. Sci. U.S.A.">
        <title>Antigenic diversity is generated by distinct evolutionary mechanisms in African trypanosome species.</title>
        <authorList>
            <person name="Jackson A.P."/>
            <person name="Berry A."/>
            <person name="Aslett M."/>
            <person name="Allison H.C."/>
            <person name="Burton P."/>
            <person name="Vavrova-Anderson J."/>
            <person name="Brown R."/>
            <person name="Browne H."/>
            <person name="Corton N."/>
            <person name="Hauser H."/>
            <person name="Gamble J."/>
            <person name="Gilderthorp R."/>
            <person name="Marcello L."/>
            <person name="McQuillan J."/>
            <person name="Otto T.D."/>
            <person name="Quail M.A."/>
            <person name="Sanders M.J."/>
            <person name="van Tonder A."/>
            <person name="Ginger M.L."/>
            <person name="Field M.C."/>
            <person name="Barry J.D."/>
            <person name="Hertz-Fowler C."/>
            <person name="Berriman M."/>
        </authorList>
    </citation>
    <scope>NUCLEOTIDE SEQUENCE</scope>
    <source>
        <strain evidence="2">Y486</strain>
    </source>
</reference>
<sequence length="993" mass="108998">MTELRRITTTPVEWASFDTGKVLAVGSGKVRGDGSHNNESLEVLVFSTSGVTLSRAQLPERLHSDVKVSANSRDVVSCCASQGSERGDVMTLVFLAGSHLLRVQEVQCVKNGKELEAGQHSIVCIHIGECDVSVFAFGGKELFGCARSGKHSESQLLFDFSDACIVRVVRGRFPREVVVLLDNGSVALVELSQSPDGAVGCTLSHRFEVSASAVPTHAVFAGGSVLWIMCSDNSLRGIWFFPQVTDSATVEGEPVQPEVPVPFVSEKLVVPVNSDDTFRVFIAGEERTCGVHIAVQTPSSVNFSSLAMHNTCGPWRPPTPQGWLHSVFSWSGYIHDFSFKQRAYELLVQSERRGAPLNIISLRQNASVLVFEDLQDRQLCHQVVCAPPPSLNELRREFESQVKELESFAATVSDLQSTKKAMDKLLELQHCLVATLHRERELNRGLLPYQSVSMHLIRRLYTIYVHLSVYRFIFLSGVGERLDTPIFEALGLRDARRVALESQEEVRSEFQKEFGLFDSAAPLETLRVWGSRNTAPSMCIDAILASIGCTDSASLRSIIQQVVSIKPHSALLVLYCTFREAGCYADAEKHSLRTEFLNSFCLPTSIDMWAYVAYAADHHICPSTQINVAGSPPLLDILPALINGLVYSGAYEIAFHFTGAFLALNSASVTDAVVAVKLLYLAYKRGCAAAVVGLFRASRGTSWRHIATHVVACAASQTANVKLLSGLIAPQSQEEEIVESVFSQCSETCTRDVVLLDFYILMQRYADALMVCEQIASRHSVDAQRLQIIASHLRSLLPNGNVNYRLRYSVEKCEVAQNVFVEHHGGPLALTCPLVTPGVCPLENEEQQLEVDVARAAARINSWHHEEKPFDAMGRSYSRETNIVPFVPTPAAALGITRGKVGSRGHQHSKQNGERSASPLPDNRDIGNGSTPGGSLCTQVLCNHSANDTASMAALPVVFSAGREPLYCEVVLRRSKKQCGRERPCEYHDRVKK</sequence>
<organism evidence="2">
    <name type="scientific">Trypanosoma vivax (strain Y486)</name>
    <dbReference type="NCBI Taxonomy" id="1055687"/>
    <lineage>
        <taxon>Eukaryota</taxon>
        <taxon>Discoba</taxon>
        <taxon>Euglenozoa</taxon>
        <taxon>Kinetoplastea</taxon>
        <taxon>Metakinetoplastina</taxon>
        <taxon>Trypanosomatida</taxon>
        <taxon>Trypanosomatidae</taxon>
        <taxon>Trypanosoma</taxon>
        <taxon>Duttonella</taxon>
    </lineage>
</organism>
<feature type="region of interest" description="Disordered" evidence="1">
    <location>
        <begin position="900"/>
        <end position="930"/>
    </location>
</feature>
<dbReference type="OMA" id="CGRERPC"/>
<evidence type="ECO:0000313" key="2">
    <source>
        <dbReference type="EMBL" id="CCC54198.1"/>
    </source>
</evidence>
<accession>G0U9B3</accession>
<dbReference type="AlphaFoldDB" id="G0U9B3"/>
<evidence type="ECO:0000256" key="1">
    <source>
        <dbReference type="SAM" id="MobiDB-lite"/>
    </source>
</evidence>
<gene>
    <name evidence="2" type="ORF">TVY486_1116820</name>
</gene>
<protein>
    <submittedName>
        <fullName evidence="2">Uncharacterized protein</fullName>
    </submittedName>
</protein>
<proteinExistence type="predicted"/>